<dbReference type="CDD" id="cd02522">
    <property type="entry name" value="GT_2_like_a"/>
    <property type="match status" value="1"/>
</dbReference>
<feature type="domain" description="Glycosyltransferase 2-like" evidence="6">
    <location>
        <begin position="3"/>
        <end position="114"/>
    </location>
</feature>
<name>A0ABQ1SEU2_9FLAO</name>
<evidence type="ECO:0000313" key="7">
    <source>
        <dbReference type="EMBL" id="GGE24562.1"/>
    </source>
</evidence>
<evidence type="ECO:0000256" key="4">
    <source>
        <dbReference type="ARBA" id="ARBA00022679"/>
    </source>
</evidence>
<comment type="caution">
    <text evidence="7">The sequence shown here is derived from an EMBL/GenBank/DDBJ whole genome shotgun (WGS) entry which is preliminary data.</text>
</comment>
<keyword evidence="3" id="KW-0328">Glycosyltransferase</keyword>
<keyword evidence="5" id="KW-0472">Membrane</keyword>
<dbReference type="EMBL" id="BMGM01000001">
    <property type="protein sequence ID" value="GGE24562.1"/>
    <property type="molecule type" value="Genomic_DNA"/>
</dbReference>
<dbReference type="Gene3D" id="3.90.550.10">
    <property type="entry name" value="Spore Coat Polysaccharide Biosynthesis Protein SpsA, Chain A"/>
    <property type="match status" value="1"/>
</dbReference>
<dbReference type="InterPro" id="IPR001173">
    <property type="entry name" value="Glyco_trans_2-like"/>
</dbReference>
<dbReference type="PANTHER" id="PTHR43646:SF2">
    <property type="entry name" value="GLYCOSYLTRANSFERASE 2-LIKE DOMAIN-CONTAINING PROTEIN"/>
    <property type="match status" value="1"/>
</dbReference>
<dbReference type="PANTHER" id="PTHR43646">
    <property type="entry name" value="GLYCOSYLTRANSFERASE"/>
    <property type="match status" value="1"/>
</dbReference>
<accession>A0ABQ1SEU2</accession>
<reference evidence="8" key="1">
    <citation type="journal article" date="2019" name="Int. J. Syst. Evol. Microbiol.">
        <title>The Global Catalogue of Microorganisms (GCM) 10K type strain sequencing project: providing services to taxonomists for standard genome sequencing and annotation.</title>
        <authorList>
            <consortium name="The Broad Institute Genomics Platform"/>
            <consortium name="The Broad Institute Genome Sequencing Center for Infectious Disease"/>
            <person name="Wu L."/>
            <person name="Ma J."/>
        </authorList>
    </citation>
    <scope>NUCLEOTIDE SEQUENCE [LARGE SCALE GENOMIC DNA]</scope>
    <source>
        <strain evidence="8">CGMCC 1.12931</strain>
    </source>
</reference>
<sequence>MISIVIPVYNEAELIQQQISLLKQRISKQNYIEEIIVVDGGSKDKTLEIAASIEGIKLVQSEKGRAKQMNAGAKLASQEVLYFLHIDSTPPENFDIYIIEEIKKKNLAGCFCMKFRSNHPWLLLMSWFTKINHKSCRGGDQSLFIKKNVFEEIGGYDETYQIYEDNILIGELYKRNQFTVIQKWITASPRLYHKVGFWKLQWVYIMIYFKKWRGASPNEIYSYFLLKLK</sequence>
<dbReference type="Pfam" id="PF00535">
    <property type="entry name" value="Glycos_transf_2"/>
    <property type="match status" value="1"/>
</dbReference>
<keyword evidence="2" id="KW-1003">Cell membrane</keyword>
<keyword evidence="7" id="KW-0378">Hydrolase</keyword>
<gene>
    <name evidence="7" type="ORF">GCM10010832_01580</name>
</gene>
<dbReference type="SUPFAM" id="SSF53448">
    <property type="entry name" value="Nucleotide-diphospho-sugar transferases"/>
    <property type="match status" value="1"/>
</dbReference>
<dbReference type="NCBIfam" id="TIGR04283">
    <property type="entry name" value="glyco_like_mftF"/>
    <property type="match status" value="1"/>
</dbReference>
<dbReference type="GO" id="GO:0016787">
    <property type="term" value="F:hydrolase activity"/>
    <property type="evidence" value="ECO:0007669"/>
    <property type="project" value="UniProtKB-KW"/>
</dbReference>
<evidence type="ECO:0000259" key="6">
    <source>
        <dbReference type="Pfam" id="PF00535"/>
    </source>
</evidence>
<evidence type="ECO:0000313" key="8">
    <source>
        <dbReference type="Proteomes" id="UP000599179"/>
    </source>
</evidence>
<dbReference type="RefSeq" id="WP_188457172.1">
    <property type="nucleotide sequence ID" value="NZ_BMGM01000001.1"/>
</dbReference>
<keyword evidence="8" id="KW-1185">Reference proteome</keyword>
<dbReference type="InterPro" id="IPR026461">
    <property type="entry name" value="Trfase_2_rSAM/seldom_assoc"/>
</dbReference>
<evidence type="ECO:0000256" key="3">
    <source>
        <dbReference type="ARBA" id="ARBA00022676"/>
    </source>
</evidence>
<evidence type="ECO:0000256" key="2">
    <source>
        <dbReference type="ARBA" id="ARBA00022475"/>
    </source>
</evidence>
<organism evidence="7 8">
    <name type="scientific">Psychroflexus planctonicus</name>
    <dbReference type="NCBI Taxonomy" id="1526575"/>
    <lineage>
        <taxon>Bacteria</taxon>
        <taxon>Pseudomonadati</taxon>
        <taxon>Bacteroidota</taxon>
        <taxon>Flavobacteriia</taxon>
        <taxon>Flavobacteriales</taxon>
        <taxon>Flavobacteriaceae</taxon>
        <taxon>Psychroflexus</taxon>
    </lineage>
</organism>
<evidence type="ECO:0000256" key="5">
    <source>
        <dbReference type="ARBA" id="ARBA00023136"/>
    </source>
</evidence>
<comment type="subcellular location">
    <subcellularLocation>
        <location evidence="1">Cell membrane</location>
    </subcellularLocation>
</comment>
<keyword evidence="4" id="KW-0808">Transferase</keyword>
<protein>
    <submittedName>
        <fullName evidence="7">Glycosyl hydrolase</fullName>
    </submittedName>
</protein>
<proteinExistence type="predicted"/>
<dbReference type="InterPro" id="IPR029044">
    <property type="entry name" value="Nucleotide-diphossugar_trans"/>
</dbReference>
<dbReference type="Proteomes" id="UP000599179">
    <property type="component" value="Unassembled WGS sequence"/>
</dbReference>
<evidence type="ECO:0000256" key="1">
    <source>
        <dbReference type="ARBA" id="ARBA00004236"/>
    </source>
</evidence>